<feature type="compositionally biased region" description="Polar residues" evidence="1">
    <location>
        <begin position="299"/>
        <end position="310"/>
    </location>
</feature>
<evidence type="ECO:0000256" key="1">
    <source>
        <dbReference type="SAM" id="MobiDB-lite"/>
    </source>
</evidence>
<feature type="compositionally biased region" description="Basic and acidic residues" evidence="1">
    <location>
        <begin position="102"/>
        <end position="121"/>
    </location>
</feature>
<feature type="region of interest" description="Disordered" evidence="1">
    <location>
        <begin position="454"/>
        <end position="508"/>
    </location>
</feature>
<dbReference type="Proteomes" id="UP001140206">
    <property type="component" value="Chromosome 3"/>
</dbReference>
<gene>
    <name evidence="2" type="ORF">LUZ62_055478</name>
</gene>
<sequence>MEESRKGTAPNSSTKATSASLDEDFGKDFLTSWKSTGFGSDAMDFDVETSEGKNKGKGKKFNFGKLDDFDLDADFDKLPSFKMDMSDLDFSSPVKKNTTKPSTEKCLKDSLPAGKDKEKEPFSFSFDFDDLGKFDLGSHLSIKEKETLKVQPSTSVELNINRTQKENLSTEVMDVPKVNSTNAPSKPENSSSTSRPPTTEQYTSKQPSCNLSSESDQSIRRKFSVSSISGNSKYREAQLARSHPVKGNSENKGDSSAQSLDSYSQAKRSASPVLSSNNQGNVGATCSFDSGLSRKKDATASSAQNESEGNSVGVKVAGVEKDLNSIATSSASQRHLKSIPTQEKVLSSPLYEPESNSASTSKQSGDSNKRTGVLHSDSQDMERRSNIDVAHAKSTLLIAPEKARKIGVSDRIENDKPANADRTFSTLKNTKHSLPADSASLKNEKQTLVSNPLISSRLTKIDQRSPSAKPGRDLTSAKLKEISKPPSQLTPASLPNPASEGKPSLLSPPLKRKLVEDAVPAPCAPLKRISSTSMEPRNSPVAVLKQLVCKSPLESRRSPEIAFNSGAEMVTASENAEGFMTNQKSPNCTIQPVSGSTDFEIPVLILENNGNVEKAETISKELGDIGSMLKRKQEEAKELLVRAIVCNNKLLMLNHPMYDEKLSYLERFASSLRARHF</sequence>
<feature type="region of interest" description="Disordered" evidence="1">
    <location>
        <begin position="159"/>
        <end position="383"/>
    </location>
</feature>
<feature type="compositionally biased region" description="Polar residues" evidence="1">
    <location>
        <begin position="248"/>
        <end position="290"/>
    </location>
</feature>
<reference evidence="2" key="1">
    <citation type="submission" date="2022-08" db="EMBL/GenBank/DDBJ databases">
        <authorList>
            <person name="Marques A."/>
        </authorList>
    </citation>
    <scope>NUCLEOTIDE SEQUENCE</scope>
    <source>
        <strain evidence="2">RhyPub2mFocal</strain>
        <tissue evidence="2">Leaves</tissue>
    </source>
</reference>
<comment type="caution">
    <text evidence="2">The sequence shown here is derived from an EMBL/GenBank/DDBJ whole genome shotgun (WGS) entry which is preliminary data.</text>
</comment>
<evidence type="ECO:0000313" key="3">
    <source>
        <dbReference type="Proteomes" id="UP001140206"/>
    </source>
</evidence>
<protein>
    <submittedName>
        <fullName evidence="2">Uncharacterized protein</fullName>
    </submittedName>
</protein>
<dbReference type="AlphaFoldDB" id="A0AAV8DYJ0"/>
<feature type="compositionally biased region" description="Polar residues" evidence="1">
    <location>
        <begin position="178"/>
        <end position="216"/>
    </location>
</feature>
<dbReference type="PANTHER" id="PTHR36380:SF1">
    <property type="entry name" value="OS01G0755100 PROTEIN"/>
    <property type="match status" value="1"/>
</dbReference>
<feature type="region of interest" description="Disordered" evidence="1">
    <location>
        <begin position="89"/>
        <end position="121"/>
    </location>
</feature>
<keyword evidence="3" id="KW-1185">Reference proteome</keyword>
<accession>A0AAV8DYJ0</accession>
<proteinExistence type="predicted"/>
<feature type="compositionally biased region" description="Polar residues" evidence="1">
    <location>
        <begin position="159"/>
        <end position="170"/>
    </location>
</feature>
<evidence type="ECO:0000313" key="2">
    <source>
        <dbReference type="EMBL" id="KAJ4771221.1"/>
    </source>
</evidence>
<organism evidence="2 3">
    <name type="scientific">Rhynchospora pubera</name>
    <dbReference type="NCBI Taxonomy" id="906938"/>
    <lineage>
        <taxon>Eukaryota</taxon>
        <taxon>Viridiplantae</taxon>
        <taxon>Streptophyta</taxon>
        <taxon>Embryophyta</taxon>
        <taxon>Tracheophyta</taxon>
        <taxon>Spermatophyta</taxon>
        <taxon>Magnoliopsida</taxon>
        <taxon>Liliopsida</taxon>
        <taxon>Poales</taxon>
        <taxon>Cyperaceae</taxon>
        <taxon>Cyperoideae</taxon>
        <taxon>Rhynchosporeae</taxon>
        <taxon>Rhynchospora</taxon>
    </lineage>
</organism>
<feature type="compositionally biased region" description="Polar residues" evidence="1">
    <location>
        <begin position="354"/>
        <end position="366"/>
    </location>
</feature>
<dbReference type="PANTHER" id="PTHR36380">
    <property type="entry name" value="BNAA03G58330D PROTEIN"/>
    <property type="match status" value="1"/>
</dbReference>
<feature type="region of interest" description="Disordered" evidence="1">
    <location>
        <begin position="35"/>
        <end position="67"/>
    </location>
</feature>
<name>A0AAV8DYJ0_9POAL</name>
<feature type="compositionally biased region" description="Polar residues" evidence="1">
    <location>
        <begin position="325"/>
        <end position="345"/>
    </location>
</feature>
<dbReference type="InterPro" id="IPR038777">
    <property type="entry name" value="At4g18490-like"/>
</dbReference>
<dbReference type="EMBL" id="JAMFTS010000003">
    <property type="protein sequence ID" value="KAJ4771221.1"/>
    <property type="molecule type" value="Genomic_DNA"/>
</dbReference>